<dbReference type="EMBL" id="HBGH01015496">
    <property type="protein sequence ID" value="CAD9236549.1"/>
    <property type="molecule type" value="Transcribed_RNA"/>
</dbReference>
<reference evidence="1" key="1">
    <citation type="submission" date="2021-01" db="EMBL/GenBank/DDBJ databases">
        <authorList>
            <person name="Corre E."/>
            <person name="Pelletier E."/>
            <person name="Niang G."/>
            <person name="Scheremetjew M."/>
            <person name="Finn R."/>
            <person name="Kale V."/>
            <person name="Holt S."/>
            <person name="Cochrane G."/>
            <person name="Meng A."/>
            <person name="Brown T."/>
            <person name="Cohen L."/>
        </authorList>
    </citation>
    <scope>NUCLEOTIDE SEQUENCE</scope>
    <source>
        <strain evidence="1">SAG 36.94</strain>
    </source>
</reference>
<proteinExistence type="predicted"/>
<name>A0A7S1TH01_9RHOD</name>
<gene>
    <name evidence="1" type="ORF">CCAE0312_LOCUS8645</name>
</gene>
<evidence type="ECO:0000313" key="1">
    <source>
        <dbReference type="EMBL" id="CAD9236549.1"/>
    </source>
</evidence>
<organism evidence="1">
    <name type="scientific">Compsopogon caeruleus</name>
    <dbReference type="NCBI Taxonomy" id="31354"/>
    <lineage>
        <taxon>Eukaryota</taxon>
        <taxon>Rhodophyta</taxon>
        <taxon>Compsopogonophyceae</taxon>
        <taxon>Compsopogonales</taxon>
        <taxon>Compsopogonaceae</taxon>
        <taxon>Compsopogon</taxon>
    </lineage>
</organism>
<protein>
    <recommendedName>
        <fullName evidence="2">ACT domain-containing protein</fullName>
    </recommendedName>
</protein>
<evidence type="ECO:0008006" key="2">
    <source>
        <dbReference type="Google" id="ProtNLM"/>
    </source>
</evidence>
<sequence length="258" mass="29043">MAFVNVGELCSSHVAVNKGFSSFRCLRNPRGRVAQDRKWMVAVVGELEVGVDEEAVEVLVPGEVMIVRVTGPSADGILSMAVERVEQRLGEEVQKYTLETDEGPDHARMTVRMWVRPDQVDATKEELQKAFLEASPMKLEALSDSTPPEMRNLAEMDVNAAFADYETGEFVRVDNGALQYQTSITIHCLDRPGLNLRILKELERFDLKMRFAVSARNDFGDRTRIDVFHVTTQRGSKVDNANEYTIARSLYELIRASD</sequence>
<dbReference type="AlphaFoldDB" id="A0A7S1TH01"/>
<accession>A0A7S1TH01</accession>